<organism evidence="1 2">
    <name type="scientific">Chara braunii</name>
    <name type="common">Braun's stonewort</name>
    <dbReference type="NCBI Taxonomy" id="69332"/>
    <lineage>
        <taxon>Eukaryota</taxon>
        <taxon>Viridiplantae</taxon>
        <taxon>Streptophyta</taxon>
        <taxon>Charophyceae</taxon>
        <taxon>Charales</taxon>
        <taxon>Characeae</taxon>
        <taxon>Chara</taxon>
    </lineage>
</organism>
<protein>
    <submittedName>
        <fullName evidence="1">Uncharacterized protein</fullName>
    </submittedName>
</protein>
<evidence type="ECO:0000313" key="2">
    <source>
        <dbReference type="Proteomes" id="UP000265515"/>
    </source>
</evidence>
<proteinExistence type="predicted"/>
<dbReference type="Proteomes" id="UP000265515">
    <property type="component" value="Unassembled WGS sequence"/>
</dbReference>
<name>A0A388L3G4_CHABU</name>
<sequence length="96" mass="10439">MRGRNSGLKPRRIVGEYSQFGGTNNINWCSQGSCSALGEFAGTLCRPARYFACREPNGEQKRGGCPAALLVGCNERRFEDSFTDCAEGLGEEARVV</sequence>
<dbReference type="EMBL" id="BFEA01000254">
    <property type="protein sequence ID" value="GBG76840.1"/>
    <property type="molecule type" value="Genomic_DNA"/>
</dbReference>
<dbReference type="AlphaFoldDB" id="A0A388L3G4"/>
<gene>
    <name evidence="1" type="ORF">CBR_g23055</name>
</gene>
<keyword evidence="2" id="KW-1185">Reference proteome</keyword>
<evidence type="ECO:0000313" key="1">
    <source>
        <dbReference type="EMBL" id="GBG76840.1"/>
    </source>
</evidence>
<reference evidence="1 2" key="1">
    <citation type="journal article" date="2018" name="Cell">
        <title>The Chara Genome: Secondary Complexity and Implications for Plant Terrestrialization.</title>
        <authorList>
            <person name="Nishiyama T."/>
            <person name="Sakayama H."/>
            <person name="Vries J.D."/>
            <person name="Buschmann H."/>
            <person name="Saint-Marcoux D."/>
            <person name="Ullrich K.K."/>
            <person name="Haas F.B."/>
            <person name="Vanderstraeten L."/>
            <person name="Becker D."/>
            <person name="Lang D."/>
            <person name="Vosolsobe S."/>
            <person name="Rombauts S."/>
            <person name="Wilhelmsson P.K.I."/>
            <person name="Janitza P."/>
            <person name="Kern R."/>
            <person name="Heyl A."/>
            <person name="Rumpler F."/>
            <person name="Villalobos L.I.A.C."/>
            <person name="Clay J.M."/>
            <person name="Skokan R."/>
            <person name="Toyoda A."/>
            <person name="Suzuki Y."/>
            <person name="Kagoshima H."/>
            <person name="Schijlen E."/>
            <person name="Tajeshwar N."/>
            <person name="Catarino B."/>
            <person name="Hetherington A.J."/>
            <person name="Saltykova A."/>
            <person name="Bonnot C."/>
            <person name="Breuninger H."/>
            <person name="Symeonidi A."/>
            <person name="Radhakrishnan G.V."/>
            <person name="Van Nieuwerburgh F."/>
            <person name="Deforce D."/>
            <person name="Chang C."/>
            <person name="Karol K.G."/>
            <person name="Hedrich R."/>
            <person name="Ulvskov P."/>
            <person name="Glockner G."/>
            <person name="Delwiche C.F."/>
            <person name="Petrasek J."/>
            <person name="Van de Peer Y."/>
            <person name="Friml J."/>
            <person name="Beilby M."/>
            <person name="Dolan L."/>
            <person name="Kohara Y."/>
            <person name="Sugano S."/>
            <person name="Fujiyama A."/>
            <person name="Delaux P.-M."/>
            <person name="Quint M."/>
            <person name="TheiBen G."/>
            <person name="Hagemann M."/>
            <person name="Harholt J."/>
            <person name="Dunand C."/>
            <person name="Zachgo S."/>
            <person name="Langdale J."/>
            <person name="Maumus F."/>
            <person name="Straeten D.V.D."/>
            <person name="Gould S.B."/>
            <person name="Rensing S.A."/>
        </authorList>
    </citation>
    <scope>NUCLEOTIDE SEQUENCE [LARGE SCALE GENOMIC DNA]</scope>
    <source>
        <strain evidence="1 2">S276</strain>
    </source>
</reference>
<accession>A0A388L3G4</accession>
<dbReference type="Gramene" id="GBG76840">
    <property type="protein sequence ID" value="GBG76840"/>
    <property type="gene ID" value="CBR_g23055"/>
</dbReference>
<comment type="caution">
    <text evidence="1">The sequence shown here is derived from an EMBL/GenBank/DDBJ whole genome shotgun (WGS) entry which is preliminary data.</text>
</comment>